<protein>
    <submittedName>
        <fullName evidence="1">Uncharacterized protein</fullName>
    </submittedName>
</protein>
<dbReference type="AlphaFoldDB" id="A0A815MJS1"/>
<dbReference type="Proteomes" id="UP000663860">
    <property type="component" value="Unassembled WGS sequence"/>
</dbReference>
<accession>A0A815MJS1</accession>
<evidence type="ECO:0000313" key="1">
    <source>
        <dbReference type="EMBL" id="CAF1423629.1"/>
    </source>
</evidence>
<dbReference type="SUPFAM" id="SSF63825">
    <property type="entry name" value="YWTD domain"/>
    <property type="match status" value="1"/>
</dbReference>
<organism evidence="1 2">
    <name type="scientific">Adineta steineri</name>
    <dbReference type="NCBI Taxonomy" id="433720"/>
    <lineage>
        <taxon>Eukaryota</taxon>
        <taxon>Metazoa</taxon>
        <taxon>Spiralia</taxon>
        <taxon>Gnathifera</taxon>
        <taxon>Rotifera</taxon>
        <taxon>Eurotatoria</taxon>
        <taxon>Bdelloidea</taxon>
        <taxon>Adinetida</taxon>
        <taxon>Adinetidae</taxon>
        <taxon>Adineta</taxon>
    </lineage>
</organism>
<gene>
    <name evidence="1" type="ORF">IZO911_LOCUS40827</name>
</gene>
<evidence type="ECO:0000313" key="2">
    <source>
        <dbReference type="Proteomes" id="UP000663860"/>
    </source>
</evidence>
<dbReference type="Gene3D" id="2.120.10.30">
    <property type="entry name" value="TolB, C-terminal domain"/>
    <property type="match status" value="1"/>
</dbReference>
<comment type="caution">
    <text evidence="1">The sequence shown here is derived from an EMBL/GenBank/DDBJ whole genome shotgun (WGS) entry which is preliminary data.</text>
</comment>
<reference evidence="1" key="1">
    <citation type="submission" date="2021-02" db="EMBL/GenBank/DDBJ databases">
        <authorList>
            <person name="Nowell W R."/>
        </authorList>
    </citation>
    <scope>NUCLEOTIDE SEQUENCE</scope>
</reference>
<dbReference type="EMBL" id="CAJNOE010001442">
    <property type="protein sequence ID" value="CAF1423629.1"/>
    <property type="molecule type" value="Genomic_DNA"/>
</dbReference>
<proteinExistence type="predicted"/>
<dbReference type="InterPro" id="IPR011042">
    <property type="entry name" value="6-blade_b-propeller_TolB-like"/>
</dbReference>
<name>A0A815MJS1_9BILA</name>
<sequence>MKTFYFHYFLEFKCNKWKQNSITVVGESGYKHELNQLNGPYGMFINKEKNIFIANLNNHRIVEWKYNAKEGQIIANGNKQGNRMVQIDRPTDVIVDQ</sequence>